<accession>A0A6A3IHT4</accession>
<dbReference type="EMBL" id="QXFY01003056">
    <property type="protein sequence ID" value="KAE9289123.1"/>
    <property type="molecule type" value="Genomic_DNA"/>
</dbReference>
<dbReference type="EMBL" id="QXFW01002290">
    <property type="protein sequence ID" value="KAE8980058.1"/>
    <property type="molecule type" value="Genomic_DNA"/>
</dbReference>
<evidence type="ECO:0000313" key="6">
    <source>
        <dbReference type="EMBL" id="KAE9179051.1"/>
    </source>
</evidence>
<evidence type="ECO:0000313" key="15">
    <source>
        <dbReference type="Proteomes" id="UP000440732"/>
    </source>
</evidence>
<dbReference type="Proteomes" id="UP000433483">
    <property type="component" value="Unassembled WGS sequence"/>
</dbReference>
<dbReference type="EMBL" id="QXGB01002325">
    <property type="protein sequence ID" value="KAE9179051.1"/>
    <property type="molecule type" value="Genomic_DNA"/>
</dbReference>
<sequence>MENLTFFLGTVHSLVSIVSVLVHRVWAGSSIQRNATKSAQSAATGGDINK</sequence>
<protein>
    <submittedName>
        <fullName evidence="2">Uncharacterized protein</fullName>
    </submittedName>
</protein>
<dbReference type="EMBL" id="QXGC01002312">
    <property type="protein sequence ID" value="KAE9187788.1"/>
    <property type="molecule type" value="Genomic_DNA"/>
</dbReference>
<comment type="caution">
    <text evidence="2">The sequence shown here is derived from an EMBL/GenBank/DDBJ whole genome shotgun (WGS) entry which is preliminary data.</text>
</comment>
<dbReference type="Proteomes" id="UP000437068">
    <property type="component" value="Unassembled WGS sequence"/>
</dbReference>
<evidence type="ECO:0000313" key="19">
    <source>
        <dbReference type="Proteomes" id="UP000486351"/>
    </source>
</evidence>
<evidence type="ECO:0000313" key="7">
    <source>
        <dbReference type="EMBL" id="KAE9187788.1"/>
    </source>
</evidence>
<evidence type="ECO:0000313" key="2">
    <source>
        <dbReference type="EMBL" id="KAE8980058.1"/>
    </source>
</evidence>
<proteinExistence type="predicted"/>
<evidence type="ECO:0000313" key="16">
    <source>
        <dbReference type="Proteomes" id="UP000441208"/>
    </source>
</evidence>
<evidence type="ECO:0000313" key="20">
    <source>
        <dbReference type="Proteomes" id="UP000488956"/>
    </source>
</evidence>
<dbReference type="Proteomes" id="UP000440367">
    <property type="component" value="Unassembled WGS sequence"/>
</dbReference>
<dbReference type="Proteomes" id="UP000460718">
    <property type="component" value="Unassembled WGS sequence"/>
</dbReference>
<dbReference type="EMBL" id="QXGF01002312">
    <property type="protein sequence ID" value="KAE8925241.1"/>
    <property type="molecule type" value="Genomic_DNA"/>
</dbReference>
<evidence type="ECO:0000313" key="18">
    <source>
        <dbReference type="Proteomes" id="UP000476176"/>
    </source>
</evidence>
<dbReference type="AlphaFoldDB" id="A0A6A3IHT4"/>
<dbReference type="Proteomes" id="UP000488956">
    <property type="component" value="Unassembled WGS sequence"/>
</dbReference>
<organism evidence="2 17">
    <name type="scientific">Phytophthora fragariae</name>
    <dbReference type="NCBI Taxonomy" id="53985"/>
    <lineage>
        <taxon>Eukaryota</taxon>
        <taxon>Sar</taxon>
        <taxon>Stramenopiles</taxon>
        <taxon>Oomycota</taxon>
        <taxon>Peronosporomycetes</taxon>
        <taxon>Peronosporales</taxon>
        <taxon>Peronosporaceae</taxon>
        <taxon>Phytophthora</taxon>
    </lineage>
</organism>
<dbReference type="Proteomes" id="UP000441208">
    <property type="component" value="Unassembled WGS sequence"/>
</dbReference>
<evidence type="ECO:0000313" key="17">
    <source>
        <dbReference type="Proteomes" id="UP000460718"/>
    </source>
</evidence>
<dbReference type="EMBL" id="QXFX01002293">
    <property type="protein sequence ID" value="KAE9078532.1"/>
    <property type="molecule type" value="Genomic_DNA"/>
</dbReference>
<evidence type="ECO:0000313" key="8">
    <source>
        <dbReference type="EMBL" id="KAE9218508.1"/>
    </source>
</evidence>
<dbReference type="EMBL" id="QXGA01001762">
    <property type="protein sequence ID" value="KAE9111025.1"/>
    <property type="molecule type" value="Genomic_DNA"/>
</dbReference>
<evidence type="ECO:0000313" key="11">
    <source>
        <dbReference type="Proteomes" id="UP000429523"/>
    </source>
</evidence>
<reference evidence="17 18" key="1">
    <citation type="submission" date="2018-09" db="EMBL/GenBank/DDBJ databases">
        <title>Genomic investigation of the strawberry pathogen Phytophthora fragariae indicates pathogenicity is determined by transcriptional variation in three key races.</title>
        <authorList>
            <person name="Adams T.M."/>
            <person name="Armitage A.D."/>
            <person name="Sobczyk M.K."/>
            <person name="Bates H.J."/>
            <person name="Dunwell J.M."/>
            <person name="Nellist C.F."/>
            <person name="Harrison R.J."/>
        </authorList>
    </citation>
    <scope>NUCLEOTIDE SEQUENCE [LARGE SCALE GENOMIC DNA]</scope>
    <source>
        <strain evidence="9 13">A4</strain>
        <strain evidence="8 14">BC-1</strain>
        <strain evidence="7 18">BC-23</strain>
        <strain evidence="6 12">NOV-27</strain>
        <strain evidence="5 15">NOV-5</strain>
        <strain evidence="4 16">NOV-71</strain>
        <strain evidence="10 19">NOV-77</strain>
        <strain evidence="1 11">NOV-9</strain>
        <strain evidence="3 20">ONT-3</strain>
        <strain evidence="2 17">SCRP245</strain>
    </source>
</reference>
<evidence type="ECO:0000313" key="1">
    <source>
        <dbReference type="EMBL" id="KAE8925241.1"/>
    </source>
</evidence>
<dbReference type="EMBL" id="QXFZ01000935">
    <property type="protein sequence ID" value="KAE9100893.1"/>
    <property type="molecule type" value="Genomic_DNA"/>
</dbReference>
<dbReference type="Proteomes" id="UP000486351">
    <property type="component" value="Unassembled WGS sequence"/>
</dbReference>
<dbReference type="EMBL" id="QXGD01000977">
    <property type="protein sequence ID" value="KAE9218508.1"/>
    <property type="molecule type" value="Genomic_DNA"/>
</dbReference>
<evidence type="ECO:0000313" key="14">
    <source>
        <dbReference type="Proteomes" id="UP000440367"/>
    </source>
</evidence>
<keyword evidence="12" id="KW-1185">Reference proteome</keyword>
<evidence type="ECO:0000313" key="10">
    <source>
        <dbReference type="EMBL" id="KAE9289123.1"/>
    </source>
</evidence>
<dbReference type="Proteomes" id="UP000476176">
    <property type="component" value="Unassembled WGS sequence"/>
</dbReference>
<evidence type="ECO:0000313" key="13">
    <source>
        <dbReference type="Proteomes" id="UP000437068"/>
    </source>
</evidence>
<dbReference type="Proteomes" id="UP000440732">
    <property type="component" value="Unassembled WGS sequence"/>
</dbReference>
<evidence type="ECO:0000313" key="12">
    <source>
        <dbReference type="Proteomes" id="UP000433483"/>
    </source>
</evidence>
<gene>
    <name evidence="9" type="ORF">PF001_g22987</name>
    <name evidence="8" type="ORF">PF002_g16486</name>
    <name evidence="7" type="ORF">PF004_g22694</name>
    <name evidence="6" type="ORF">PF005_g23832</name>
    <name evidence="5" type="ORF">PF006_g20312</name>
    <name evidence="4" type="ORF">PF007_g15350</name>
    <name evidence="10" type="ORF">PF008_g25956</name>
    <name evidence="1" type="ORF">PF009_g24550</name>
    <name evidence="3" type="ORF">PF010_g23100</name>
    <name evidence="2" type="ORF">PF011_g22594</name>
</gene>
<evidence type="ECO:0000313" key="4">
    <source>
        <dbReference type="EMBL" id="KAE9100893.1"/>
    </source>
</evidence>
<name>A0A6A3IHT4_9STRA</name>
<evidence type="ECO:0000313" key="3">
    <source>
        <dbReference type="EMBL" id="KAE9078532.1"/>
    </source>
</evidence>
<dbReference type="Proteomes" id="UP000429523">
    <property type="component" value="Unassembled WGS sequence"/>
</dbReference>
<dbReference type="EMBL" id="QXGE01002291">
    <property type="protein sequence ID" value="KAE9283149.1"/>
    <property type="molecule type" value="Genomic_DNA"/>
</dbReference>
<evidence type="ECO:0000313" key="9">
    <source>
        <dbReference type="EMBL" id="KAE9283149.1"/>
    </source>
</evidence>
<evidence type="ECO:0000313" key="5">
    <source>
        <dbReference type="EMBL" id="KAE9111025.1"/>
    </source>
</evidence>